<protein>
    <submittedName>
        <fullName evidence="3">Unannotated protein</fullName>
    </submittedName>
</protein>
<evidence type="ECO:0000259" key="2">
    <source>
        <dbReference type="SMART" id="SM00507"/>
    </source>
</evidence>
<dbReference type="Gene3D" id="1.10.30.50">
    <property type="match status" value="1"/>
</dbReference>
<dbReference type="CDD" id="cd00085">
    <property type="entry name" value="HNHc"/>
    <property type="match status" value="1"/>
</dbReference>
<gene>
    <name evidence="3" type="ORF">UFOPK2579_01048</name>
</gene>
<dbReference type="EMBL" id="CAEZXR010000104">
    <property type="protein sequence ID" value="CAB4703209.1"/>
    <property type="molecule type" value="Genomic_DNA"/>
</dbReference>
<dbReference type="SMART" id="SM00507">
    <property type="entry name" value="HNHc"/>
    <property type="match status" value="1"/>
</dbReference>
<dbReference type="Pfam" id="PF01844">
    <property type="entry name" value="HNH"/>
    <property type="match status" value="1"/>
</dbReference>
<dbReference type="GO" id="GO:0008270">
    <property type="term" value="F:zinc ion binding"/>
    <property type="evidence" value="ECO:0007669"/>
    <property type="project" value="InterPro"/>
</dbReference>
<sequence length="427" mass="46309">MSVHALPTPTLSPAVVQARACLDEARAVEVAGVDEGELPFAIGELAALESQAAALRLTLSAEAERRRLAVRSGATGTDAWAAALTGDTREVWAGGLRIARLLRDKYAATRAAYAEGRLRSDQVRVIVNAAEQAPPEATHEQIATAETILVDKATGVGTRSGRPMNARRLRQVARRMFDPVDRDLADRHEAIMLGRESAHARRETYLSLHDNGDGTWSGRFVVPELHGSLLRQALDRLRAPRRLTRDRDGRTLVDPSAPAGLGGYELDGAALCELVEHLPTVGHAANGVTSLVTIGLEALRGEPGAGRLDTGTRITASEARRLACEAGLVPVVLGGESVPLDLGRERRLHSSHQRRALAVVHDTCAVDGCERPFAWCEIHHPLPWSQGGRTDLSNAVPLCGWHHQRAHDDHFELRRASGIGWRLHPRR</sequence>
<dbReference type="AlphaFoldDB" id="A0A6J6PWV1"/>
<dbReference type="InterPro" id="IPR002711">
    <property type="entry name" value="HNH"/>
</dbReference>
<reference evidence="3" key="1">
    <citation type="submission" date="2020-05" db="EMBL/GenBank/DDBJ databases">
        <authorList>
            <person name="Chiriac C."/>
            <person name="Salcher M."/>
            <person name="Ghai R."/>
            <person name="Kavagutti S V."/>
        </authorList>
    </citation>
    <scope>NUCLEOTIDE SEQUENCE</scope>
</reference>
<proteinExistence type="inferred from homology"/>
<dbReference type="Pfam" id="PF02720">
    <property type="entry name" value="DUF222"/>
    <property type="match status" value="1"/>
</dbReference>
<evidence type="ECO:0000313" key="3">
    <source>
        <dbReference type="EMBL" id="CAB4703209.1"/>
    </source>
</evidence>
<dbReference type="GO" id="GO:0004519">
    <property type="term" value="F:endonuclease activity"/>
    <property type="evidence" value="ECO:0007669"/>
    <property type="project" value="InterPro"/>
</dbReference>
<comment type="similarity">
    <text evidence="1">Belongs to the Rv1128c/1148c/1588c/1702c/1945/3466 family.</text>
</comment>
<feature type="domain" description="HNH nuclease" evidence="2">
    <location>
        <begin position="354"/>
        <end position="404"/>
    </location>
</feature>
<dbReference type="InterPro" id="IPR003870">
    <property type="entry name" value="DUF222"/>
</dbReference>
<evidence type="ECO:0000256" key="1">
    <source>
        <dbReference type="ARBA" id="ARBA00023450"/>
    </source>
</evidence>
<name>A0A6J6PWV1_9ZZZZ</name>
<dbReference type="InterPro" id="IPR003615">
    <property type="entry name" value="HNH_nuc"/>
</dbReference>
<accession>A0A6J6PWV1</accession>
<organism evidence="3">
    <name type="scientific">freshwater metagenome</name>
    <dbReference type="NCBI Taxonomy" id="449393"/>
    <lineage>
        <taxon>unclassified sequences</taxon>
        <taxon>metagenomes</taxon>
        <taxon>ecological metagenomes</taxon>
    </lineage>
</organism>
<dbReference type="GO" id="GO:0003676">
    <property type="term" value="F:nucleic acid binding"/>
    <property type="evidence" value="ECO:0007669"/>
    <property type="project" value="InterPro"/>
</dbReference>